<evidence type="ECO:0000313" key="2">
    <source>
        <dbReference type="Proteomes" id="UP000000709"/>
    </source>
</evidence>
<dbReference type="KEGG" id="spaa:SPAPADRAFT_62041"/>
<reference evidence="1 2" key="1">
    <citation type="journal article" date="2011" name="Proc. Natl. Acad. Sci. U.S.A.">
        <title>Comparative genomics of xylose-fermenting fungi for enhanced biofuel production.</title>
        <authorList>
            <person name="Wohlbach D.J."/>
            <person name="Kuo A."/>
            <person name="Sato T.K."/>
            <person name="Potts K.M."/>
            <person name="Salamov A.A."/>
            <person name="LaButti K.M."/>
            <person name="Sun H."/>
            <person name="Clum A."/>
            <person name="Pangilinan J.L."/>
            <person name="Lindquist E.A."/>
            <person name="Lucas S."/>
            <person name="Lapidus A."/>
            <person name="Jin M."/>
            <person name="Gunawan C."/>
            <person name="Balan V."/>
            <person name="Dale B.E."/>
            <person name="Jeffries T.W."/>
            <person name="Zinkel R."/>
            <person name="Barry K.W."/>
            <person name="Grigoriev I.V."/>
            <person name="Gasch A.P."/>
        </authorList>
    </citation>
    <scope>NUCLEOTIDE SEQUENCE [LARGE SCALE GENOMIC DNA]</scope>
    <source>
        <strain evidence="2">NRRL Y-27907 / 11-Y1</strain>
    </source>
</reference>
<dbReference type="AlphaFoldDB" id="G3AQC4"/>
<dbReference type="GO" id="GO:0000266">
    <property type="term" value="P:mitochondrial fission"/>
    <property type="evidence" value="ECO:0007669"/>
    <property type="project" value="EnsemblFungi"/>
</dbReference>
<accession>G3AQC4</accession>
<dbReference type="PANTHER" id="PTHR28075:SF1">
    <property type="entry name" value="DUF1748-DOMAIN-CONTAINING PROTEIN"/>
    <property type="match status" value="1"/>
</dbReference>
<sequence>MLGKVAHIGFDVILLSGFLAGVKRSTGITPNLESIENKDVKYYSQKYLDLGERAFDWSVAYLGSSEYFTRK</sequence>
<dbReference type="eggNOG" id="ENOG502S6Z8">
    <property type="taxonomic scope" value="Eukaryota"/>
</dbReference>
<dbReference type="GeneID" id="18874163"/>
<dbReference type="GO" id="GO:0008289">
    <property type="term" value="F:lipid binding"/>
    <property type="evidence" value="ECO:0007669"/>
    <property type="project" value="EnsemblFungi"/>
</dbReference>
<dbReference type="RefSeq" id="XP_007376249.1">
    <property type="nucleotide sequence ID" value="XM_007376187.1"/>
</dbReference>
<organism evidence="2">
    <name type="scientific">Spathaspora passalidarum (strain NRRL Y-27907 / 11-Y1)</name>
    <dbReference type="NCBI Taxonomy" id="619300"/>
    <lineage>
        <taxon>Eukaryota</taxon>
        <taxon>Fungi</taxon>
        <taxon>Dikarya</taxon>
        <taxon>Ascomycota</taxon>
        <taxon>Saccharomycotina</taxon>
        <taxon>Pichiomycetes</taxon>
        <taxon>Debaryomycetaceae</taxon>
        <taxon>Spathaspora</taxon>
    </lineage>
</organism>
<evidence type="ECO:0008006" key="3">
    <source>
        <dbReference type="Google" id="ProtNLM"/>
    </source>
</evidence>
<dbReference type="GO" id="GO:0000423">
    <property type="term" value="P:mitophagy"/>
    <property type="evidence" value="ECO:0007669"/>
    <property type="project" value="EnsemblFungi"/>
</dbReference>
<dbReference type="FunCoup" id="G3AQC4">
    <property type="interactions" value="1"/>
</dbReference>
<dbReference type="HOGENOM" id="CLU_151392_1_1_1"/>
<keyword evidence="2" id="KW-1185">Reference proteome</keyword>
<proteinExistence type="predicted"/>
<dbReference type="Pfam" id="PF08520">
    <property type="entry name" value="Mitofissin"/>
    <property type="match status" value="1"/>
</dbReference>
<dbReference type="InterPro" id="IPR013726">
    <property type="entry name" value="Mitofissin"/>
</dbReference>
<dbReference type="EMBL" id="GL996503">
    <property type="protein sequence ID" value="EGW31471.1"/>
    <property type="molecule type" value="Genomic_DNA"/>
</dbReference>
<name>G3AQC4_SPAPN</name>
<dbReference type="OMA" id="NKEVGKW"/>
<dbReference type="InParanoid" id="G3AQC4"/>
<dbReference type="GO" id="GO:0005758">
    <property type="term" value="C:mitochondrial intermembrane space"/>
    <property type="evidence" value="ECO:0007669"/>
    <property type="project" value="EnsemblFungi"/>
</dbReference>
<dbReference type="Proteomes" id="UP000000709">
    <property type="component" value="Unassembled WGS sequence"/>
</dbReference>
<gene>
    <name evidence="1" type="ORF">SPAPADRAFT_62041</name>
</gene>
<dbReference type="PANTHER" id="PTHR28075">
    <property type="entry name" value="CHROMOSOME 16, WHOLE GENOME SHOTGUN SEQUENCE"/>
    <property type="match status" value="1"/>
</dbReference>
<protein>
    <recommendedName>
        <fullName evidence="3">DUF1748-domain-containing protein</fullName>
    </recommendedName>
</protein>
<evidence type="ECO:0000313" key="1">
    <source>
        <dbReference type="EMBL" id="EGW31471.1"/>
    </source>
</evidence>